<dbReference type="AlphaFoldDB" id="M4C2I9"/>
<dbReference type="VEuPathDB" id="FungiDB:HpaG813304"/>
<dbReference type="EMBL" id="JH598129">
    <property type="status" value="NOT_ANNOTATED_CDS"/>
    <property type="molecule type" value="Genomic_DNA"/>
</dbReference>
<dbReference type="HOGENOM" id="CLU_448695_0_0_1"/>
<protein>
    <submittedName>
        <fullName evidence="2">Uncharacterized protein</fullName>
    </submittedName>
</protein>
<dbReference type="eggNOG" id="ENOG502RXRW">
    <property type="taxonomic scope" value="Eukaryota"/>
</dbReference>
<keyword evidence="3" id="KW-1185">Reference proteome</keyword>
<proteinExistence type="predicted"/>
<evidence type="ECO:0000256" key="1">
    <source>
        <dbReference type="SAM" id="MobiDB-lite"/>
    </source>
</evidence>
<reference evidence="3" key="1">
    <citation type="journal article" date="2010" name="Science">
        <title>Signatures of adaptation to obligate biotrophy in the Hyaloperonospora arabidopsidis genome.</title>
        <authorList>
            <person name="Baxter L."/>
            <person name="Tripathy S."/>
            <person name="Ishaque N."/>
            <person name="Boot N."/>
            <person name="Cabral A."/>
            <person name="Kemen E."/>
            <person name="Thines M."/>
            <person name="Ah-Fong A."/>
            <person name="Anderson R."/>
            <person name="Badejoko W."/>
            <person name="Bittner-Eddy P."/>
            <person name="Boore J.L."/>
            <person name="Chibucos M.C."/>
            <person name="Coates M."/>
            <person name="Dehal P."/>
            <person name="Delehaunty K."/>
            <person name="Dong S."/>
            <person name="Downton P."/>
            <person name="Dumas B."/>
            <person name="Fabro G."/>
            <person name="Fronick C."/>
            <person name="Fuerstenberg S.I."/>
            <person name="Fulton L."/>
            <person name="Gaulin E."/>
            <person name="Govers F."/>
            <person name="Hughes L."/>
            <person name="Humphray S."/>
            <person name="Jiang R.H."/>
            <person name="Judelson H."/>
            <person name="Kamoun S."/>
            <person name="Kyung K."/>
            <person name="Meijer H."/>
            <person name="Minx P."/>
            <person name="Morris P."/>
            <person name="Nelson J."/>
            <person name="Phuntumart V."/>
            <person name="Qutob D."/>
            <person name="Rehmany A."/>
            <person name="Rougon-Cardoso A."/>
            <person name="Ryden P."/>
            <person name="Torto-Alalibo T."/>
            <person name="Studholme D."/>
            <person name="Wang Y."/>
            <person name="Win J."/>
            <person name="Wood J."/>
            <person name="Clifton S.W."/>
            <person name="Rogers J."/>
            <person name="Van den Ackerveken G."/>
            <person name="Jones J.D."/>
            <person name="McDowell J.M."/>
            <person name="Beynon J."/>
            <person name="Tyler B.M."/>
        </authorList>
    </citation>
    <scope>NUCLEOTIDE SEQUENCE [LARGE SCALE GENOMIC DNA]</scope>
    <source>
        <strain evidence="3">Emoy2</strain>
    </source>
</reference>
<dbReference type="Proteomes" id="UP000011713">
    <property type="component" value="Unassembled WGS sequence"/>
</dbReference>
<dbReference type="EnsemblProtists" id="HpaT813304">
    <property type="protein sequence ID" value="HpaP813304"/>
    <property type="gene ID" value="HpaG813304"/>
</dbReference>
<dbReference type="InParanoid" id="M4C2I9"/>
<evidence type="ECO:0000313" key="3">
    <source>
        <dbReference type="Proteomes" id="UP000011713"/>
    </source>
</evidence>
<feature type="region of interest" description="Disordered" evidence="1">
    <location>
        <begin position="551"/>
        <end position="609"/>
    </location>
</feature>
<reference evidence="2" key="2">
    <citation type="submission" date="2015-06" db="UniProtKB">
        <authorList>
            <consortium name="EnsemblProtists"/>
        </authorList>
    </citation>
    <scope>IDENTIFICATION</scope>
    <source>
        <strain evidence="2">Emoy2</strain>
    </source>
</reference>
<evidence type="ECO:0000313" key="2">
    <source>
        <dbReference type="EnsemblProtists" id="HpaP813304"/>
    </source>
</evidence>
<sequence length="609" mass="67490">MLTSLELDIIEALLDQDDSQVLQVLRVYEQSDDRDVTALRDALVGIVEDITMELGDEEKAAAAFARGLGDAGREESEWADSEDNNDDSLGWQHHLYFLLRQWQVEQHLTLADVSTLQNMVNQRHSLLESAYEVFAGDGDASELLDTLQRVAKLQRLIEQSQAGQNGVAGAPVSSLSLEDVVQEMQRRGTVKSGDAAGLLVLFHGGNEALRAANEAFQADGDVHELEDTLLLVVKHARFGCEEEETSTATEVQAACRLLADLGRSGLLELWQIQLSMSLLKCRDPRFFAAIDVYHEDQDTNELVDTLRILVELVAWERHRRVLVHYWIRPLAQSGMLPHNGAELLVQMVKTRDGRIVAALVHFLSDNNKEEFVEALVQIASLETTKLHHSVDGLSEEEHLLLKLAGEVADQESGLMSDVICEEGEKQLRSGEPQLPDVMHVEVATRDVEKLADIERQVAADAIDRMEYGDAKEEAELTEMPFVETTVTSLGAEPAANDRQVSEGISDSDAISAESNAQGIEGDQIDAFVGAATQDDRDFYAAAERCQMEQIEEIPVQKENMQEDVDVDEVGAKSHDVEEVDVSPDVQEQQESVLDVKDGSKSEQTREQTE</sequence>
<organism evidence="2 3">
    <name type="scientific">Hyaloperonospora arabidopsidis (strain Emoy2)</name>
    <name type="common">Downy mildew agent</name>
    <name type="synonym">Peronospora arabidopsidis</name>
    <dbReference type="NCBI Taxonomy" id="559515"/>
    <lineage>
        <taxon>Eukaryota</taxon>
        <taxon>Sar</taxon>
        <taxon>Stramenopiles</taxon>
        <taxon>Oomycota</taxon>
        <taxon>Peronosporomycetes</taxon>
        <taxon>Peronosporales</taxon>
        <taxon>Peronosporaceae</taxon>
        <taxon>Hyaloperonospora</taxon>
    </lineage>
</organism>
<name>M4C2I9_HYAAE</name>
<feature type="compositionally biased region" description="Basic and acidic residues" evidence="1">
    <location>
        <begin position="593"/>
        <end position="609"/>
    </location>
</feature>
<accession>M4C2I9</accession>